<gene>
    <name evidence="2" type="ORF">ALO81_101501</name>
    <name evidence="3" type="ORF">ALQ51_00329</name>
</gene>
<dbReference type="EMBL" id="LJPX01000019">
    <property type="protein sequence ID" value="KPW81612.1"/>
    <property type="molecule type" value="Genomic_DNA"/>
</dbReference>
<reference evidence="3 5" key="2">
    <citation type="submission" date="2018-08" db="EMBL/GenBank/DDBJ databases">
        <title>Recombination of ecologically and evolutionarily significant loci maintains genetic cohesion in the Pseudomonas syringae species complex.</title>
        <authorList>
            <person name="Dillon M."/>
            <person name="Thakur S."/>
            <person name="Almeida R.N.D."/>
            <person name="Weir B.S."/>
            <person name="Guttman D.S."/>
        </authorList>
    </citation>
    <scope>NUCLEOTIDE SEQUENCE [LARGE SCALE GENOMIC DNA]</scope>
    <source>
        <strain evidence="3 5">ICMP 15203</strain>
    </source>
</reference>
<proteinExistence type="predicted"/>
<sequence length="104" mass="11382">MNMRRKKRVLTYVCVVLASVIGTANATMRCGTALISEGDSMATVLDRCGPPPKKSSEGPARRANGVPRLNAATITVFVYGPDGGSYQYLRFIDEKLVEIDMKRE</sequence>
<feature type="signal peptide" evidence="1">
    <location>
        <begin position="1"/>
        <end position="26"/>
    </location>
</feature>
<evidence type="ECO:0000313" key="3">
    <source>
        <dbReference type="EMBL" id="RMN88001.1"/>
    </source>
</evidence>
<name>A0A0P9LTL9_PSECA</name>
<dbReference type="Proteomes" id="UP000050564">
    <property type="component" value="Unassembled WGS sequence"/>
</dbReference>
<dbReference type="InterPro" id="IPR021268">
    <property type="entry name" value="DUF2845"/>
</dbReference>
<feature type="chain" id="PRO_5036296635" description="DUF2845 domain-containing protein" evidence="1">
    <location>
        <begin position="27"/>
        <end position="104"/>
    </location>
</feature>
<evidence type="ECO:0000313" key="5">
    <source>
        <dbReference type="Proteomes" id="UP000270524"/>
    </source>
</evidence>
<dbReference type="Pfam" id="PF11006">
    <property type="entry name" value="DUF2845"/>
    <property type="match status" value="1"/>
</dbReference>
<dbReference type="AlphaFoldDB" id="A0A0P9LTL9"/>
<dbReference type="Proteomes" id="UP000270524">
    <property type="component" value="Unassembled WGS sequence"/>
</dbReference>
<dbReference type="PATRIC" id="fig|86840.3.peg.451"/>
<protein>
    <recommendedName>
        <fullName evidence="6">DUF2845 domain-containing protein</fullName>
    </recommendedName>
</protein>
<dbReference type="EMBL" id="RBPJ01000313">
    <property type="protein sequence ID" value="RMN88001.1"/>
    <property type="molecule type" value="Genomic_DNA"/>
</dbReference>
<keyword evidence="1" id="KW-0732">Signal</keyword>
<comment type="caution">
    <text evidence="2">The sequence shown here is derived from an EMBL/GenBank/DDBJ whole genome shotgun (WGS) entry which is preliminary data.</text>
</comment>
<evidence type="ECO:0000313" key="2">
    <source>
        <dbReference type="EMBL" id="KPW81612.1"/>
    </source>
</evidence>
<reference evidence="2 4" key="1">
    <citation type="submission" date="2015-09" db="EMBL/GenBank/DDBJ databases">
        <title>Genome announcement of multiple Pseudomonas syringae strains.</title>
        <authorList>
            <person name="Thakur S."/>
            <person name="Wang P.W."/>
            <person name="Gong Y."/>
            <person name="Weir B.S."/>
            <person name="Guttman D.S."/>
        </authorList>
    </citation>
    <scope>NUCLEOTIDE SEQUENCE [LARGE SCALE GENOMIC DNA]</scope>
    <source>
        <strain evidence="2 4">ICMP2823</strain>
    </source>
</reference>
<evidence type="ECO:0000256" key="1">
    <source>
        <dbReference type="SAM" id="SignalP"/>
    </source>
</evidence>
<organism evidence="2 4">
    <name type="scientific">Pseudomonas cannabina</name>
    <dbReference type="NCBI Taxonomy" id="86840"/>
    <lineage>
        <taxon>Bacteria</taxon>
        <taxon>Pseudomonadati</taxon>
        <taxon>Pseudomonadota</taxon>
        <taxon>Gammaproteobacteria</taxon>
        <taxon>Pseudomonadales</taxon>
        <taxon>Pseudomonadaceae</taxon>
        <taxon>Pseudomonas</taxon>
    </lineage>
</organism>
<evidence type="ECO:0008006" key="6">
    <source>
        <dbReference type="Google" id="ProtNLM"/>
    </source>
</evidence>
<accession>A0A0P9LTL9</accession>
<evidence type="ECO:0000313" key="4">
    <source>
        <dbReference type="Proteomes" id="UP000050564"/>
    </source>
</evidence>